<dbReference type="Proteomes" id="UP001458880">
    <property type="component" value="Unassembled WGS sequence"/>
</dbReference>
<dbReference type="GO" id="GO:0071203">
    <property type="term" value="C:WASH complex"/>
    <property type="evidence" value="ECO:0007669"/>
    <property type="project" value="InterPro"/>
</dbReference>
<dbReference type="GO" id="GO:0042147">
    <property type="term" value="P:retrograde transport, endosome to Golgi"/>
    <property type="evidence" value="ECO:0007669"/>
    <property type="project" value="TreeGrafter"/>
</dbReference>
<evidence type="ECO:0000313" key="6">
    <source>
        <dbReference type="EMBL" id="KAK9751793.1"/>
    </source>
</evidence>
<dbReference type="InterPro" id="IPR028290">
    <property type="entry name" value="WASH1"/>
</dbReference>
<keyword evidence="2" id="KW-0009">Actin-binding</keyword>
<dbReference type="GO" id="GO:0003779">
    <property type="term" value="F:actin binding"/>
    <property type="evidence" value="ECO:0007669"/>
    <property type="project" value="UniProtKB-KW"/>
</dbReference>
<sequence length="567" mass="62666">MREEGGKRDISTSTVDDGMSVSHSGILFARNLAKCTCTILRAVLEKGPDRKPLGFTIVGGKDSARGPMGIYIKTIAENGQLYANGSVREGDEIIGVNGTAFSEEITISQALRVIKKIKSAKLTLYLSRKATTCPHPINLIPQNLRREETYIQIAETLQHLSDITNDIFTRINLRIEQGNKNLNNISERIEKASEKIGRLSESKTAIQVFSSSKYPGTDVNKPYETIFQGGDPPTKIKYPIEYKEVQVKDEPLEKLQFYHITSTNTEKLKSEGLGNPPVELDNVNDFLLYNSGKNPYSEYVISDTLHMSRLSRKQNTTEQHEIGAAPLSISERVVLTKTPGENYFYSPDLGEVPTLDVPIDLPDLPGVAGDLRYIDETGPGIAPSVTTTPNLPTLPQFDIEDTKKPEVIPVEVNLPKILNVPPEDPPKIEPPPIIMEEKIVESIEVRADEPKQPIQPPAPPPEEIKKGPPVEITDVRANLMDAIRKAGGLKNANLRSTEAPAKQEASKGDLMAEFHAKLSLRRKGISGAKKVNEWESGSAMDRISEMIRPPPPKIEQSESATTDEEWD</sequence>
<accession>A0AAW1N1H8</accession>
<dbReference type="InterPro" id="IPR001478">
    <property type="entry name" value="PDZ"/>
</dbReference>
<name>A0AAW1N1H8_POPJA</name>
<evidence type="ECO:0000313" key="7">
    <source>
        <dbReference type="Proteomes" id="UP001458880"/>
    </source>
</evidence>
<dbReference type="InterPro" id="IPR021854">
    <property type="entry name" value="WASH1_WAHD"/>
</dbReference>
<proteinExistence type="inferred from homology"/>
<dbReference type="PANTHER" id="PTHR23331">
    <property type="entry name" value="CXYORF1"/>
    <property type="match status" value="1"/>
</dbReference>
<dbReference type="GO" id="GO:0005829">
    <property type="term" value="C:cytosol"/>
    <property type="evidence" value="ECO:0007669"/>
    <property type="project" value="GOC"/>
</dbReference>
<dbReference type="GO" id="GO:0005769">
    <property type="term" value="C:early endosome"/>
    <property type="evidence" value="ECO:0007669"/>
    <property type="project" value="InterPro"/>
</dbReference>
<keyword evidence="3" id="KW-0175">Coiled coil</keyword>
<dbReference type="GO" id="GO:0043015">
    <property type="term" value="F:gamma-tubulin binding"/>
    <property type="evidence" value="ECO:0007669"/>
    <property type="project" value="TreeGrafter"/>
</dbReference>
<reference evidence="6 7" key="1">
    <citation type="journal article" date="2024" name="BMC Genomics">
        <title>De novo assembly and annotation of Popillia japonica's genome with initial clues to its potential as an invasive pest.</title>
        <authorList>
            <person name="Cucini C."/>
            <person name="Boschi S."/>
            <person name="Funari R."/>
            <person name="Cardaioli E."/>
            <person name="Iannotti N."/>
            <person name="Marturano G."/>
            <person name="Paoli F."/>
            <person name="Bruttini M."/>
            <person name="Carapelli A."/>
            <person name="Frati F."/>
            <person name="Nardi F."/>
        </authorList>
    </citation>
    <scope>NUCLEOTIDE SEQUENCE [LARGE SCALE GENOMIC DNA]</scope>
    <source>
        <strain evidence="6">DMR45628</strain>
    </source>
</reference>
<comment type="caution">
    <text evidence="6">The sequence shown here is derived from an EMBL/GenBank/DDBJ whole genome shotgun (WGS) entry which is preliminary data.</text>
</comment>
<gene>
    <name evidence="6" type="ORF">QE152_g4673</name>
</gene>
<keyword evidence="7" id="KW-1185">Reference proteome</keyword>
<evidence type="ECO:0000259" key="5">
    <source>
        <dbReference type="PROSITE" id="PS50106"/>
    </source>
</evidence>
<evidence type="ECO:0000256" key="3">
    <source>
        <dbReference type="SAM" id="Coils"/>
    </source>
</evidence>
<organism evidence="6 7">
    <name type="scientific">Popillia japonica</name>
    <name type="common">Japanese beetle</name>
    <dbReference type="NCBI Taxonomy" id="7064"/>
    <lineage>
        <taxon>Eukaryota</taxon>
        <taxon>Metazoa</taxon>
        <taxon>Ecdysozoa</taxon>
        <taxon>Arthropoda</taxon>
        <taxon>Hexapoda</taxon>
        <taxon>Insecta</taxon>
        <taxon>Pterygota</taxon>
        <taxon>Neoptera</taxon>
        <taxon>Endopterygota</taxon>
        <taxon>Coleoptera</taxon>
        <taxon>Polyphaga</taxon>
        <taxon>Scarabaeiformia</taxon>
        <taxon>Scarabaeidae</taxon>
        <taxon>Rutelinae</taxon>
        <taxon>Popillia</taxon>
    </lineage>
</organism>
<evidence type="ECO:0000256" key="4">
    <source>
        <dbReference type="SAM" id="MobiDB-lite"/>
    </source>
</evidence>
<feature type="domain" description="PDZ" evidence="5">
    <location>
        <begin position="41"/>
        <end position="116"/>
    </location>
</feature>
<dbReference type="GO" id="GO:0006887">
    <property type="term" value="P:exocytosis"/>
    <property type="evidence" value="ECO:0007669"/>
    <property type="project" value="TreeGrafter"/>
</dbReference>
<dbReference type="GO" id="GO:0043014">
    <property type="term" value="F:alpha-tubulin binding"/>
    <property type="evidence" value="ECO:0007669"/>
    <property type="project" value="InterPro"/>
</dbReference>
<feature type="region of interest" description="Disordered" evidence="4">
    <location>
        <begin position="448"/>
        <end position="468"/>
    </location>
</feature>
<dbReference type="SUPFAM" id="SSF50156">
    <property type="entry name" value="PDZ domain-like"/>
    <property type="match status" value="1"/>
</dbReference>
<dbReference type="Pfam" id="PF11945">
    <property type="entry name" value="WASH_WAHD"/>
    <property type="match status" value="1"/>
</dbReference>
<evidence type="ECO:0000256" key="1">
    <source>
        <dbReference type="ARBA" id="ARBA00005602"/>
    </source>
</evidence>
<dbReference type="PANTHER" id="PTHR23331:SF1">
    <property type="entry name" value="WASH COMPLEX SUBUNIT 1"/>
    <property type="match status" value="1"/>
</dbReference>
<dbReference type="GO" id="GO:0034314">
    <property type="term" value="P:Arp2/3 complex-mediated actin nucleation"/>
    <property type="evidence" value="ECO:0007669"/>
    <property type="project" value="InterPro"/>
</dbReference>
<dbReference type="InterPro" id="IPR036034">
    <property type="entry name" value="PDZ_sf"/>
</dbReference>
<dbReference type="AlphaFoldDB" id="A0AAW1N1H8"/>
<dbReference type="Gene3D" id="2.30.42.10">
    <property type="match status" value="1"/>
</dbReference>
<dbReference type="GO" id="GO:0055037">
    <property type="term" value="C:recycling endosome"/>
    <property type="evidence" value="ECO:0007669"/>
    <property type="project" value="TreeGrafter"/>
</dbReference>
<dbReference type="Pfam" id="PF00595">
    <property type="entry name" value="PDZ"/>
    <property type="match status" value="1"/>
</dbReference>
<feature type="region of interest" description="Disordered" evidence="4">
    <location>
        <begin position="525"/>
        <end position="567"/>
    </location>
</feature>
<evidence type="ECO:0000256" key="2">
    <source>
        <dbReference type="ARBA" id="ARBA00023203"/>
    </source>
</evidence>
<dbReference type="EMBL" id="JASPKY010000025">
    <property type="protein sequence ID" value="KAK9751793.1"/>
    <property type="molecule type" value="Genomic_DNA"/>
</dbReference>
<dbReference type="GO" id="GO:0032456">
    <property type="term" value="P:endocytic recycling"/>
    <property type="evidence" value="ECO:0007669"/>
    <property type="project" value="TreeGrafter"/>
</dbReference>
<protein>
    <submittedName>
        <fullName evidence="6">PDZ domain</fullName>
    </submittedName>
</protein>
<dbReference type="SMART" id="SM00228">
    <property type="entry name" value="PDZ"/>
    <property type="match status" value="1"/>
</dbReference>
<feature type="coiled-coil region" evidence="3">
    <location>
        <begin position="175"/>
        <end position="202"/>
    </location>
</feature>
<comment type="similarity">
    <text evidence="1">Belongs to the WASH1 family.</text>
</comment>
<dbReference type="PROSITE" id="PS50106">
    <property type="entry name" value="PDZ"/>
    <property type="match status" value="1"/>
</dbReference>